<name>A0A062VE90_9EURY</name>
<comment type="caution">
    <text evidence="1">The sequence shown here is derived from an EMBL/GenBank/DDBJ whole genome shotgun (WGS) entry which is preliminary data.</text>
</comment>
<evidence type="ECO:0000313" key="1">
    <source>
        <dbReference type="EMBL" id="KCZ73500.1"/>
    </source>
</evidence>
<organism evidence="1 2">
    <name type="scientific">Candidatus Methanoperedens nitratireducens</name>
    <dbReference type="NCBI Taxonomy" id="1392998"/>
    <lineage>
        <taxon>Archaea</taxon>
        <taxon>Methanobacteriati</taxon>
        <taxon>Methanobacteriota</taxon>
        <taxon>Stenosarchaea group</taxon>
        <taxon>Methanomicrobia</taxon>
        <taxon>Methanosarcinales</taxon>
        <taxon>ANME-2 cluster</taxon>
        <taxon>Candidatus Methanoperedentaceae</taxon>
        <taxon>Candidatus Methanoperedens</taxon>
    </lineage>
</organism>
<reference evidence="1 2" key="1">
    <citation type="journal article" date="2013" name="Nature">
        <title>Anaerobic oxidation of methane coupled to nitrate reduction in a novel archaeal lineage.</title>
        <authorList>
            <person name="Haroon M.F."/>
            <person name="Hu S."/>
            <person name="Shi Y."/>
            <person name="Imelfort M."/>
            <person name="Keller J."/>
            <person name="Hugenholtz P."/>
            <person name="Yuan Z."/>
            <person name="Tyson G.W."/>
        </authorList>
    </citation>
    <scope>NUCLEOTIDE SEQUENCE [LARGE SCALE GENOMIC DNA]</scope>
    <source>
        <strain evidence="1 2">ANME-2d</strain>
    </source>
</reference>
<evidence type="ECO:0000313" key="2">
    <source>
        <dbReference type="Proteomes" id="UP000027153"/>
    </source>
</evidence>
<dbReference type="EMBL" id="JMIY01000001">
    <property type="protein sequence ID" value="KCZ73500.1"/>
    <property type="molecule type" value="Genomic_DNA"/>
</dbReference>
<keyword evidence="2" id="KW-1185">Reference proteome</keyword>
<protein>
    <submittedName>
        <fullName evidence="1">Uncharacterized protein</fullName>
    </submittedName>
</protein>
<dbReference type="Proteomes" id="UP000027153">
    <property type="component" value="Unassembled WGS sequence"/>
</dbReference>
<dbReference type="AlphaFoldDB" id="A0A062VE90"/>
<gene>
    <name evidence="1" type="ORF">ANME2D_00568</name>
</gene>
<accession>A0A062VE90</accession>
<sequence>MKASRFFLDTAYVLALLNPNDISITKKPKNCSPNAFRT</sequence>
<proteinExistence type="predicted"/>